<sequence>MITVFTPTFNRAYIIGKLYSSLYNQTSNNFEWIIVDDGSSDNTREKITDWEANSPFPIRYFWQPNGGKHRAINRGVREAKGEVFFIVDSDDCLVPNAIEEIETHYRVVGDDASIAGVIFTKLFPDGKRIGGDVNFESLLSTVTNFRCNLGVKGDLAETVRTSIMRQFPFPDIPQEKFFPEAFLWYSIDKDYRFLFVNKGIYVAEYLPDGLTSSIKKILRESPIASTMAYAVMVKGDKPFSFKLKNSISYWRYFMHSWGKRHPQRFSNSLLSISMFPLGFLLYLKDVILNKK</sequence>
<accession>A0A0A2G4V6</accession>
<dbReference type="CDD" id="cd00761">
    <property type="entry name" value="Glyco_tranf_GTA_type"/>
    <property type="match status" value="1"/>
</dbReference>
<dbReference type="eggNOG" id="COG0463">
    <property type="taxonomic scope" value="Bacteria"/>
</dbReference>
<dbReference type="STRING" id="266762.HQ36_02530"/>
<dbReference type="PANTHER" id="PTHR22916:SF3">
    <property type="entry name" value="UDP-GLCNAC:BETAGAL BETA-1,3-N-ACETYLGLUCOSAMINYLTRANSFERASE-LIKE PROTEIN 1"/>
    <property type="match status" value="1"/>
</dbReference>
<comment type="caution">
    <text evidence="2">The sequence shown here is derived from an EMBL/GenBank/DDBJ whole genome shotgun (WGS) entry which is preliminary data.</text>
</comment>
<dbReference type="Proteomes" id="UP000030134">
    <property type="component" value="Unassembled WGS sequence"/>
</dbReference>
<proteinExistence type="predicted"/>
<dbReference type="RefSeq" id="WP_036883250.1">
    <property type="nucleotide sequence ID" value="NZ_JQZW01000007.1"/>
</dbReference>
<dbReference type="AlphaFoldDB" id="A0A0A2G4V6"/>
<dbReference type="InterPro" id="IPR001173">
    <property type="entry name" value="Glyco_trans_2-like"/>
</dbReference>
<organism evidence="2 3">
    <name type="scientific">Porphyromonas gingivicanis</name>
    <dbReference type="NCBI Taxonomy" id="266762"/>
    <lineage>
        <taxon>Bacteria</taxon>
        <taxon>Pseudomonadati</taxon>
        <taxon>Bacteroidota</taxon>
        <taxon>Bacteroidia</taxon>
        <taxon>Bacteroidales</taxon>
        <taxon>Porphyromonadaceae</taxon>
        <taxon>Porphyromonas</taxon>
    </lineage>
</organism>
<dbReference type="SUPFAM" id="SSF53448">
    <property type="entry name" value="Nucleotide-diphospho-sugar transferases"/>
    <property type="match status" value="1"/>
</dbReference>
<dbReference type="Pfam" id="PF00535">
    <property type="entry name" value="Glycos_transf_2"/>
    <property type="match status" value="1"/>
</dbReference>
<dbReference type="OrthoDB" id="9810303at2"/>
<feature type="domain" description="Glycosyltransferase 2-like" evidence="1">
    <location>
        <begin position="3"/>
        <end position="119"/>
    </location>
</feature>
<dbReference type="Gene3D" id="3.90.550.10">
    <property type="entry name" value="Spore Coat Polysaccharide Biosynthesis Protein SpsA, Chain A"/>
    <property type="match status" value="1"/>
</dbReference>
<dbReference type="EMBL" id="JQZW01000007">
    <property type="protein sequence ID" value="KGN98313.1"/>
    <property type="molecule type" value="Genomic_DNA"/>
</dbReference>
<dbReference type="InterPro" id="IPR029044">
    <property type="entry name" value="Nucleotide-diphossugar_trans"/>
</dbReference>
<name>A0A0A2G4V6_9PORP</name>
<reference evidence="2 3" key="1">
    <citation type="submission" date="2014-08" db="EMBL/GenBank/DDBJ databases">
        <title>Porphyromonas gingivicanis strain:COT-022_OH1391 Genome sequencing.</title>
        <authorList>
            <person name="Wallis C."/>
            <person name="Deusch O."/>
            <person name="O'Flynn C."/>
            <person name="Davis I."/>
            <person name="Jospin G."/>
            <person name="Darling A.E."/>
            <person name="Coil D.A."/>
            <person name="Alexiev A."/>
            <person name="Horsfall A."/>
            <person name="Kirkwood N."/>
            <person name="Harris S."/>
            <person name="Eisen J.A."/>
        </authorList>
    </citation>
    <scope>NUCLEOTIDE SEQUENCE [LARGE SCALE GENOMIC DNA]</scope>
    <source>
        <strain evidence="3">COT-022 OH1391</strain>
    </source>
</reference>
<evidence type="ECO:0000313" key="2">
    <source>
        <dbReference type="EMBL" id="KGN98313.1"/>
    </source>
</evidence>
<dbReference type="GO" id="GO:0016758">
    <property type="term" value="F:hexosyltransferase activity"/>
    <property type="evidence" value="ECO:0007669"/>
    <property type="project" value="UniProtKB-ARBA"/>
</dbReference>
<keyword evidence="3" id="KW-1185">Reference proteome</keyword>
<evidence type="ECO:0000313" key="3">
    <source>
        <dbReference type="Proteomes" id="UP000030134"/>
    </source>
</evidence>
<protein>
    <recommendedName>
        <fullName evidence="1">Glycosyltransferase 2-like domain-containing protein</fullName>
    </recommendedName>
</protein>
<dbReference type="PANTHER" id="PTHR22916">
    <property type="entry name" value="GLYCOSYLTRANSFERASE"/>
    <property type="match status" value="1"/>
</dbReference>
<gene>
    <name evidence="2" type="ORF">HQ36_02530</name>
</gene>
<evidence type="ECO:0000259" key="1">
    <source>
        <dbReference type="Pfam" id="PF00535"/>
    </source>
</evidence>